<dbReference type="NCBIfam" id="NF004829">
    <property type="entry name" value="PRK06183.1-3"/>
    <property type="match status" value="1"/>
</dbReference>
<protein>
    <submittedName>
        <fullName evidence="3">3-(3-hydroxy-phenyl)propionate hydroxylase</fullName>
    </submittedName>
</protein>
<evidence type="ECO:0000259" key="2">
    <source>
        <dbReference type="Pfam" id="PF01494"/>
    </source>
</evidence>
<dbReference type="GO" id="GO:0071949">
    <property type="term" value="F:FAD binding"/>
    <property type="evidence" value="ECO:0007669"/>
    <property type="project" value="InterPro"/>
</dbReference>
<evidence type="ECO:0000256" key="1">
    <source>
        <dbReference type="ARBA" id="ARBA00023002"/>
    </source>
</evidence>
<dbReference type="Pfam" id="PF01494">
    <property type="entry name" value="FAD_binding_3"/>
    <property type="match status" value="1"/>
</dbReference>
<feature type="domain" description="FAD-binding" evidence="2">
    <location>
        <begin position="9"/>
        <end position="345"/>
    </location>
</feature>
<comment type="caution">
    <text evidence="3">The sequence shown here is derived from an EMBL/GenBank/DDBJ whole genome shotgun (WGS) entry which is preliminary data.</text>
</comment>
<keyword evidence="4" id="KW-1185">Reference proteome</keyword>
<dbReference type="InterPro" id="IPR050631">
    <property type="entry name" value="PheA/TfdB_FAD_monoxygenase"/>
</dbReference>
<dbReference type="InterPro" id="IPR036188">
    <property type="entry name" value="FAD/NAD-bd_sf"/>
</dbReference>
<dbReference type="RefSeq" id="WP_134114359.1">
    <property type="nucleotide sequence ID" value="NZ_SODF01000001.1"/>
</dbReference>
<dbReference type="AlphaFoldDB" id="A0A4R7ZWU1"/>
<dbReference type="Gene3D" id="3.50.50.60">
    <property type="entry name" value="FAD/NAD(P)-binding domain"/>
    <property type="match status" value="1"/>
</dbReference>
<keyword evidence="1" id="KW-0560">Oxidoreductase</keyword>
<reference evidence="3 4" key="1">
    <citation type="submission" date="2019-03" db="EMBL/GenBank/DDBJ databases">
        <title>Genomic Encyclopedia of Type Strains, Phase III (KMG-III): the genomes of soil and plant-associated and newly described type strains.</title>
        <authorList>
            <person name="Whitman W."/>
        </authorList>
    </citation>
    <scope>NUCLEOTIDE SEQUENCE [LARGE SCALE GENOMIC DNA]</scope>
    <source>
        <strain evidence="3 4">VKM Ac-2570</strain>
    </source>
</reference>
<dbReference type="PANTHER" id="PTHR43476:SF3">
    <property type="entry name" value="FAD-BINDING MONOOXYGENASE"/>
    <property type="match status" value="1"/>
</dbReference>
<dbReference type="GO" id="GO:0019622">
    <property type="term" value="P:3-(3-hydroxy)phenylpropionate catabolic process"/>
    <property type="evidence" value="ECO:0007669"/>
    <property type="project" value="TreeGrafter"/>
</dbReference>
<proteinExistence type="predicted"/>
<name>A0A4R7ZWU1_9ACTN</name>
<gene>
    <name evidence="3" type="ORF">EV650_0188</name>
</gene>
<accession>A0A4R7ZWU1</accession>
<evidence type="ECO:0000313" key="4">
    <source>
        <dbReference type="Proteomes" id="UP000295447"/>
    </source>
</evidence>
<organism evidence="3 4">
    <name type="scientific">Kribbella kalugense</name>
    <dbReference type="NCBI Taxonomy" id="2512221"/>
    <lineage>
        <taxon>Bacteria</taxon>
        <taxon>Bacillati</taxon>
        <taxon>Actinomycetota</taxon>
        <taxon>Actinomycetes</taxon>
        <taxon>Propionibacteriales</taxon>
        <taxon>Kribbellaceae</taxon>
        <taxon>Kribbella</taxon>
    </lineage>
</organism>
<evidence type="ECO:0000313" key="3">
    <source>
        <dbReference type="EMBL" id="TDW21368.1"/>
    </source>
</evidence>
<dbReference type="InterPro" id="IPR002938">
    <property type="entry name" value="FAD-bd"/>
</dbReference>
<dbReference type="OrthoDB" id="3316391at2"/>
<sequence length="489" mass="52526">MPDLEAPYYDVVVVGYGPVGATAANLLGAAGVRTLVVDRATTIFDVPRAIHFDASILRVFQSIGLADKISAQCRVIDQMATYGAQGQLLSSSSSGSGADGWADHYSFYQPELEQTLRTGVERYANVDVLLGTTVTAVVEDTADVAIRWESSVAEGAVRAAFVIGADGAASTVRKLAGIQLDDLDFDEPWLVVDALLDGPHDLPEATSQMFCDPRRPTTVVPGPGRHRRWEFMLLPGEDPAEIATPESIESLLSAYVDPVAVKLLRASVYRFHALLAQQWRQGRVMLAGDAAHQTPPFLGQGMCHGIRDVQALAWRLRAILHGEAGLSLLDSYQPEREPQVREVIGRAVTKGREICVLDPDLAAARDRAVLERSAWGQSLDSTMMLAVTSGFIDPGRLAAGVVPQPLVKGSRLDDLLPKGFSVITDAPDLVASAEPLPATLVTAPTVSTWLDAAGARAALLRPDHHPYGFAATATELEQLVNRLRSRLCS</sequence>
<dbReference type="Proteomes" id="UP000295447">
    <property type="component" value="Unassembled WGS sequence"/>
</dbReference>
<dbReference type="SUPFAM" id="SSF51905">
    <property type="entry name" value="FAD/NAD(P)-binding domain"/>
    <property type="match status" value="1"/>
</dbReference>
<dbReference type="GO" id="GO:0008688">
    <property type="term" value="F:3-(3-hydroxyphenyl)propionate hydroxylase activity"/>
    <property type="evidence" value="ECO:0007669"/>
    <property type="project" value="TreeGrafter"/>
</dbReference>
<dbReference type="EMBL" id="SODF01000001">
    <property type="protein sequence ID" value="TDW21368.1"/>
    <property type="molecule type" value="Genomic_DNA"/>
</dbReference>
<dbReference type="PRINTS" id="PR00420">
    <property type="entry name" value="RNGMNOXGNASE"/>
</dbReference>
<dbReference type="Gene3D" id="3.30.9.10">
    <property type="entry name" value="D-Amino Acid Oxidase, subunit A, domain 2"/>
    <property type="match status" value="1"/>
</dbReference>
<dbReference type="PANTHER" id="PTHR43476">
    <property type="entry name" value="3-(3-HYDROXY-PHENYL)PROPIONATE/3-HYDROXYCINNAMIC ACID HYDROXYLASE"/>
    <property type="match status" value="1"/>
</dbReference>